<dbReference type="Pfam" id="PF00023">
    <property type="entry name" value="Ank"/>
    <property type="match status" value="2"/>
</dbReference>
<sequence length="551" mass="60770">MGNAAFASHQWAAKHHPDPDFEQMRVLQDALRRLLSSEGYVPPEPVTEVSSPTARGVWYQAFQSQPLFIWYDYFSVPQLEKRATHATDDTDGSNQAKAIHSIPAYVANCKFFFALCPTIDCIDQSRVVLNAATWASRGWCRVERAARELSAQDKWILVRSSSSLAVVGTAFSFVSGSVGEGTFTVPEDCWKLAPVMKAIVRSKLLHCLQTGDLRAYRRHLNLQSVYLRGLQIEPVADLIPDGKAPAWSRDLVAGFLYQNYFSGVSSTDSAGWRPLHYAALSGNVKVVEGLLQRRADPNRRTWQPEPKLGFQPWVSALDMAIFYKHNEVAQLLLDSRAQLGGIYPTMQLAAISDNAEGIRLLCDHGGKATERNIFGITVLDAATSYGSMMALEELLERVQPSSQELGRVLLTAMCICGGSAQLVDRLVGLRADINFQCDLRRDWSLLACGIGAAVYPVHKSGLRRTALSTFVYHINGLSPLMAAVHTGQHEGAAALIAAGARLDIRNSQSWTAADFARGMSVPRFLQKGLEGDPWDCFRIASMAHGYVETYM</sequence>
<reference evidence="4" key="1">
    <citation type="submission" date="2021-02" db="EMBL/GenBank/DDBJ databases">
        <authorList>
            <person name="Dougan E. K."/>
            <person name="Rhodes N."/>
            <person name="Thang M."/>
            <person name="Chan C."/>
        </authorList>
    </citation>
    <scope>NUCLEOTIDE SEQUENCE</scope>
</reference>
<accession>A0A812PVE6</accession>
<evidence type="ECO:0000313" key="5">
    <source>
        <dbReference type="Proteomes" id="UP000604046"/>
    </source>
</evidence>
<evidence type="ECO:0000256" key="1">
    <source>
        <dbReference type="ARBA" id="ARBA00022737"/>
    </source>
</evidence>
<dbReference type="SMART" id="SM00248">
    <property type="entry name" value="ANK"/>
    <property type="match status" value="5"/>
</dbReference>
<dbReference type="Proteomes" id="UP000604046">
    <property type="component" value="Unassembled WGS sequence"/>
</dbReference>
<proteinExistence type="predicted"/>
<dbReference type="PANTHER" id="PTHR24198:SF165">
    <property type="entry name" value="ANKYRIN REPEAT-CONTAINING PROTEIN-RELATED"/>
    <property type="match status" value="1"/>
</dbReference>
<evidence type="ECO:0000256" key="2">
    <source>
        <dbReference type="ARBA" id="ARBA00023043"/>
    </source>
</evidence>
<evidence type="ECO:0000256" key="3">
    <source>
        <dbReference type="PROSITE-ProRule" id="PRU00023"/>
    </source>
</evidence>
<dbReference type="PANTHER" id="PTHR24198">
    <property type="entry name" value="ANKYRIN REPEAT AND PROTEIN KINASE DOMAIN-CONTAINING PROTEIN"/>
    <property type="match status" value="1"/>
</dbReference>
<organism evidence="4 5">
    <name type="scientific">Symbiodinium natans</name>
    <dbReference type="NCBI Taxonomy" id="878477"/>
    <lineage>
        <taxon>Eukaryota</taxon>
        <taxon>Sar</taxon>
        <taxon>Alveolata</taxon>
        <taxon>Dinophyceae</taxon>
        <taxon>Suessiales</taxon>
        <taxon>Symbiodiniaceae</taxon>
        <taxon>Symbiodinium</taxon>
    </lineage>
</organism>
<feature type="repeat" description="ANK" evidence="3">
    <location>
        <begin position="475"/>
        <end position="507"/>
    </location>
</feature>
<evidence type="ECO:0000313" key="4">
    <source>
        <dbReference type="EMBL" id="CAE7362141.1"/>
    </source>
</evidence>
<dbReference type="AlphaFoldDB" id="A0A812PVE6"/>
<dbReference type="InterPro" id="IPR002110">
    <property type="entry name" value="Ankyrin_rpt"/>
</dbReference>
<dbReference type="SUPFAM" id="SSF48403">
    <property type="entry name" value="Ankyrin repeat"/>
    <property type="match status" value="1"/>
</dbReference>
<name>A0A812PVE6_9DINO</name>
<keyword evidence="1" id="KW-0677">Repeat</keyword>
<dbReference type="InterPro" id="IPR036770">
    <property type="entry name" value="Ankyrin_rpt-contain_sf"/>
</dbReference>
<dbReference type="Gene3D" id="1.25.40.20">
    <property type="entry name" value="Ankyrin repeat-containing domain"/>
    <property type="match status" value="2"/>
</dbReference>
<feature type="repeat" description="ANK" evidence="3">
    <location>
        <begin position="270"/>
        <end position="302"/>
    </location>
</feature>
<dbReference type="PROSITE" id="PS50088">
    <property type="entry name" value="ANK_REPEAT"/>
    <property type="match status" value="2"/>
</dbReference>
<keyword evidence="2 3" id="KW-0040">ANK repeat</keyword>
<keyword evidence="5" id="KW-1185">Reference proteome</keyword>
<dbReference type="EMBL" id="CAJNDS010002180">
    <property type="protein sequence ID" value="CAE7362141.1"/>
    <property type="molecule type" value="Genomic_DNA"/>
</dbReference>
<protein>
    <submittedName>
        <fullName evidence="4">ASB3 protein</fullName>
    </submittedName>
</protein>
<dbReference type="PROSITE" id="PS50297">
    <property type="entry name" value="ANK_REP_REGION"/>
    <property type="match status" value="2"/>
</dbReference>
<dbReference type="OrthoDB" id="407555at2759"/>
<comment type="caution">
    <text evidence="4">The sequence shown here is derived from an EMBL/GenBank/DDBJ whole genome shotgun (WGS) entry which is preliminary data.</text>
</comment>
<gene>
    <name evidence="4" type="primary">ASB3</name>
    <name evidence="4" type="ORF">SNAT2548_LOCUS19519</name>
</gene>